<dbReference type="AlphaFoldDB" id="X0PMS2"/>
<name>X0PMS2_RHOWR</name>
<keyword evidence="4" id="KW-1185">Reference proteome</keyword>
<gene>
    <name evidence="3" type="ORF">RW1_009_02080</name>
</gene>
<dbReference type="PANTHER" id="PTHR32022">
    <property type="entry name" value="D-GLUTAMATE CYCLASE, MITOCHONDRIAL"/>
    <property type="match status" value="1"/>
</dbReference>
<evidence type="ECO:0008006" key="5">
    <source>
        <dbReference type="Google" id="ProtNLM"/>
    </source>
</evidence>
<dbReference type="InterPro" id="IPR009906">
    <property type="entry name" value="D-Glu_cyclase"/>
</dbReference>
<evidence type="ECO:0000313" key="4">
    <source>
        <dbReference type="Proteomes" id="UP000019491"/>
    </source>
</evidence>
<feature type="non-terminal residue" evidence="3">
    <location>
        <position position="1"/>
    </location>
</feature>
<dbReference type="RefSeq" id="WP_255221408.1">
    <property type="nucleotide sequence ID" value="NZ_BAWF01000009.1"/>
</dbReference>
<accession>X0PMS2</accession>
<proteinExistence type="inferred from homology"/>
<protein>
    <recommendedName>
        <fullName evidence="5">Hydro-lyase</fullName>
    </recommendedName>
</protein>
<dbReference type="EMBL" id="BAWF01000009">
    <property type="protein sequence ID" value="GAF43783.1"/>
    <property type="molecule type" value="Genomic_DNA"/>
</dbReference>
<evidence type="ECO:0000256" key="1">
    <source>
        <dbReference type="ARBA" id="ARBA00007896"/>
    </source>
</evidence>
<dbReference type="SUPFAM" id="SSF160920">
    <property type="entry name" value="PSTPO5379-like"/>
    <property type="match status" value="1"/>
</dbReference>
<comment type="similarity">
    <text evidence="1">Belongs to the D-glutamate cyclase family.</text>
</comment>
<comment type="caution">
    <text evidence="3">The sequence shown here is derived from an EMBL/GenBank/DDBJ whole genome shotgun (WGS) entry which is preliminary data.</text>
</comment>
<evidence type="ECO:0000256" key="2">
    <source>
        <dbReference type="ARBA" id="ARBA00023239"/>
    </source>
</evidence>
<keyword evidence="2" id="KW-0456">Lyase</keyword>
<dbReference type="Gene3D" id="3.30.2040.10">
    <property type="entry name" value="PSTPO5379-like domain"/>
    <property type="match status" value="1"/>
</dbReference>
<evidence type="ECO:0000313" key="3">
    <source>
        <dbReference type="EMBL" id="GAF43783.1"/>
    </source>
</evidence>
<dbReference type="Pfam" id="PF07286">
    <property type="entry name" value="D-Glu_cyclase"/>
    <property type="match status" value="1"/>
</dbReference>
<reference evidence="3 4" key="1">
    <citation type="submission" date="2014-02" db="EMBL/GenBank/DDBJ databases">
        <title>Whole genome shotgun sequence of Rhodococcus wratislaviensis NBRC 100605.</title>
        <authorList>
            <person name="Hosoyama A."/>
            <person name="Tsuchikane K."/>
            <person name="Yoshida I."/>
            <person name="Ohji S."/>
            <person name="Ichikawa N."/>
            <person name="Yamazoe A."/>
            <person name="Fujita N."/>
        </authorList>
    </citation>
    <scope>NUCLEOTIDE SEQUENCE [LARGE SCALE GENOMIC DNA]</scope>
    <source>
        <strain evidence="3 4">NBRC 100605</strain>
    </source>
</reference>
<organism evidence="3 4">
    <name type="scientific">Rhodococcus wratislaviensis NBRC 100605</name>
    <dbReference type="NCBI Taxonomy" id="1219028"/>
    <lineage>
        <taxon>Bacteria</taxon>
        <taxon>Bacillati</taxon>
        <taxon>Actinomycetota</taxon>
        <taxon>Actinomycetes</taxon>
        <taxon>Mycobacteriales</taxon>
        <taxon>Nocardiaceae</taxon>
        <taxon>Rhodococcus</taxon>
    </lineage>
</organism>
<sequence>DTAMTVPAPAHPRDLRRLVAAGEWTAPTAGILDDYQQANLLVVPSAAADDFAEYCRRNPDVCPLLARTAPGNPQLTYDNCTVDIRTMLPRYRVWQHDTLVAEPTDLITYWRDDAVAFALGCSHTFDAPLRRAGIPVSHAPPPVYVTDRATLPAGVFAGPLAVSMRPVPTSLVDTAIEVTGRYPTGHGVPIHVGDPSLLGISDLTRPDFGSYPGVPAGSTPVFWACGVTPQMAIPAAHLDYAMTHLAGHMLVFDTLLDAVTSSSVRTTR</sequence>
<dbReference type="PANTHER" id="PTHR32022:SF10">
    <property type="entry name" value="D-GLUTAMATE CYCLASE, MITOCHONDRIAL"/>
    <property type="match status" value="1"/>
</dbReference>
<dbReference type="Gene3D" id="3.40.1640.10">
    <property type="entry name" value="PSTPO5379-like"/>
    <property type="match status" value="1"/>
</dbReference>
<dbReference type="InterPro" id="IPR038021">
    <property type="entry name" value="Putative_hydro-lyase"/>
</dbReference>
<dbReference type="GO" id="GO:0016829">
    <property type="term" value="F:lyase activity"/>
    <property type="evidence" value="ECO:0007669"/>
    <property type="project" value="UniProtKB-KW"/>
</dbReference>
<dbReference type="Proteomes" id="UP000019491">
    <property type="component" value="Unassembled WGS sequence"/>
</dbReference>